<evidence type="ECO:0000313" key="1">
    <source>
        <dbReference type="EMBL" id="MDM9632243.1"/>
    </source>
</evidence>
<organism evidence="1 2">
    <name type="scientific">Robiginitalea aurantiaca</name>
    <dbReference type="NCBI Taxonomy" id="3056915"/>
    <lineage>
        <taxon>Bacteria</taxon>
        <taxon>Pseudomonadati</taxon>
        <taxon>Bacteroidota</taxon>
        <taxon>Flavobacteriia</taxon>
        <taxon>Flavobacteriales</taxon>
        <taxon>Flavobacteriaceae</taxon>
        <taxon>Robiginitalea</taxon>
    </lineage>
</organism>
<evidence type="ECO:0008006" key="3">
    <source>
        <dbReference type="Google" id="ProtNLM"/>
    </source>
</evidence>
<dbReference type="PROSITE" id="PS51257">
    <property type="entry name" value="PROKAR_LIPOPROTEIN"/>
    <property type="match status" value="1"/>
</dbReference>
<dbReference type="EMBL" id="JAUDUY010000007">
    <property type="protein sequence ID" value="MDM9632243.1"/>
    <property type="molecule type" value="Genomic_DNA"/>
</dbReference>
<accession>A0ABT7WHA9</accession>
<dbReference type="Proteomes" id="UP001174839">
    <property type="component" value="Unassembled WGS sequence"/>
</dbReference>
<dbReference type="RefSeq" id="WP_289725608.1">
    <property type="nucleotide sequence ID" value="NZ_JAUDUY010000007.1"/>
</dbReference>
<keyword evidence="2" id="KW-1185">Reference proteome</keyword>
<sequence>MRKCLQILCLSLGVLILTSCEEEVAEFDDINGQTYVRFASSIVELPVVFDSSAEIEIPVQVNTISETERTITVDVVATGAENEATPEQYSVGNSVTIPANSYRGTLSFTGIDNGIEIGETRTVTLEITDISGTSDASLDVFRRTTVNLFQVCPVPSDFFIGEYQLTTTAPGIFGSVVFGQAVVTLEQGDSSSDARKFTSEFVYPELGTFGPVTFNFTLVCGTVLVASGQDMGIGCTINTNLGPSNTAGGYEADDDSILVIDFVDDEGGRSCAAETNASITLTKI</sequence>
<gene>
    <name evidence="1" type="ORF">QU605_12225</name>
</gene>
<protein>
    <recommendedName>
        <fullName evidence="3">Calx-beta domain-containing protein</fullName>
    </recommendedName>
</protein>
<proteinExistence type="predicted"/>
<reference evidence="1" key="1">
    <citation type="submission" date="2023-06" db="EMBL/GenBank/DDBJ databases">
        <title>Robiginitalea aurantiacus sp. nov. and Algoriphagus sediminis sp. nov., isolated from coastal sediment.</title>
        <authorList>
            <person name="Zhou Z.Y."/>
            <person name="An J."/>
            <person name="Jia Y.W."/>
            <person name="Du Z.J."/>
        </authorList>
    </citation>
    <scope>NUCLEOTIDE SEQUENCE</scope>
    <source>
        <strain evidence="1">M39</strain>
    </source>
</reference>
<evidence type="ECO:0000313" key="2">
    <source>
        <dbReference type="Proteomes" id="UP001174839"/>
    </source>
</evidence>
<comment type="caution">
    <text evidence="1">The sequence shown here is derived from an EMBL/GenBank/DDBJ whole genome shotgun (WGS) entry which is preliminary data.</text>
</comment>
<name>A0ABT7WHA9_9FLAO</name>